<dbReference type="EMBL" id="BAABJP010000024">
    <property type="protein sequence ID" value="GAA5161799.1"/>
    <property type="molecule type" value="Genomic_DNA"/>
</dbReference>
<name>A0ABP9QH53_9PSEU</name>
<dbReference type="Gene3D" id="3.40.50.720">
    <property type="entry name" value="NAD(P)-binding Rossmann-like Domain"/>
    <property type="match status" value="1"/>
</dbReference>
<dbReference type="InterPro" id="IPR036291">
    <property type="entry name" value="NAD(P)-bd_dom_sf"/>
</dbReference>
<dbReference type="RefSeq" id="WP_185060146.1">
    <property type="nucleotide sequence ID" value="NZ_BAABJP010000024.1"/>
</dbReference>
<dbReference type="PRINTS" id="PR00081">
    <property type="entry name" value="GDHRDH"/>
</dbReference>
<evidence type="ECO:0000256" key="1">
    <source>
        <dbReference type="ARBA" id="ARBA00023002"/>
    </source>
</evidence>
<organism evidence="2 3">
    <name type="scientific">Pseudonocardia eucalypti</name>
    <dbReference type="NCBI Taxonomy" id="648755"/>
    <lineage>
        <taxon>Bacteria</taxon>
        <taxon>Bacillati</taxon>
        <taxon>Actinomycetota</taxon>
        <taxon>Actinomycetes</taxon>
        <taxon>Pseudonocardiales</taxon>
        <taxon>Pseudonocardiaceae</taxon>
        <taxon>Pseudonocardia</taxon>
    </lineage>
</organism>
<gene>
    <name evidence="2" type="ORF">GCM10023321_46580</name>
</gene>
<dbReference type="PANTHER" id="PTHR43157:SF31">
    <property type="entry name" value="PHOSPHATIDYLINOSITOL-GLYCAN BIOSYNTHESIS CLASS F PROTEIN"/>
    <property type="match status" value="1"/>
</dbReference>
<sequence>MTRKAVVTGGTGGIGFHVAMQLRRQHGFSVTIVGRDPGHGDDAVRAIGGDTRFLRADLSSLNEVRTLGARLAGEGPLQLLVNNVGGMWSTRRETADGIEAAFALNHLSPAVLTDALLDALGAAAPSRIVEVSSSSITAAVVDGLPTYEEVEQDGEYYGMAATGRAKLAHLAHALDLADSLNGSGVGVLVVDPLGPAAAATPNAAAMTPEILPPAFRGLWDQIRQGLRPAAEGARPIVAAATDPALDGATGVVLGPDAAPSTDLLQFLTPEISASTHTLTRRVLSGVGH</sequence>
<reference evidence="3" key="1">
    <citation type="journal article" date="2019" name="Int. J. Syst. Evol. Microbiol.">
        <title>The Global Catalogue of Microorganisms (GCM) 10K type strain sequencing project: providing services to taxonomists for standard genome sequencing and annotation.</title>
        <authorList>
            <consortium name="The Broad Institute Genomics Platform"/>
            <consortium name="The Broad Institute Genome Sequencing Center for Infectious Disease"/>
            <person name="Wu L."/>
            <person name="Ma J."/>
        </authorList>
    </citation>
    <scope>NUCLEOTIDE SEQUENCE [LARGE SCALE GENOMIC DNA]</scope>
    <source>
        <strain evidence="3">JCM 18303</strain>
    </source>
</reference>
<protein>
    <recommendedName>
        <fullName evidence="4">Short-chain dehydrogenase</fullName>
    </recommendedName>
</protein>
<dbReference type="InterPro" id="IPR002347">
    <property type="entry name" value="SDR_fam"/>
</dbReference>
<evidence type="ECO:0000313" key="2">
    <source>
        <dbReference type="EMBL" id="GAA5161799.1"/>
    </source>
</evidence>
<keyword evidence="3" id="KW-1185">Reference proteome</keyword>
<dbReference type="PANTHER" id="PTHR43157">
    <property type="entry name" value="PHOSPHATIDYLINOSITOL-GLYCAN BIOSYNTHESIS CLASS F PROTEIN-RELATED"/>
    <property type="match status" value="1"/>
</dbReference>
<evidence type="ECO:0000313" key="3">
    <source>
        <dbReference type="Proteomes" id="UP001428817"/>
    </source>
</evidence>
<comment type="caution">
    <text evidence="2">The sequence shown here is derived from an EMBL/GenBank/DDBJ whole genome shotgun (WGS) entry which is preliminary data.</text>
</comment>
<keyword evidence="1" id="KW-0560">Oxidoreductase</keyword>
<proteinExistence type="predicted"/>
<accession>A0ABP9QH53</accession>
<dbReference type="Proteomes" id="UP001428817">
    <property type="component" value="Unassembled WGS sequence"/>
</dbReference>
<dbReference type="SUPFAM" id="SSF51735">
    <property type="entry name" value="NAD(P)-binding Rossmann-fold domains"/>
    <property type="match status" value="1"/>
</dbReference>
<evidence type="ECO:0008006" key="4">
    <source>
        <dbReference type="Google" id="ProtNLM"/>
    </source>
</evidence>
<dbReference type="Pfam" id="PF00106">
    <property type="entry name" value="adh_short"/>
    <property type="match status" value="1"/>
</dbReference>